<dbReference type="SUPFAM" id="SSF52374">
    <property type="entry name" value="Nucleotidylyl transferase"/>
    <property type="match status" value="1"/>
</dbReference>
<evidence type="ECO:0000256" key="2">
    <source>
        <dbReference type="ARBA" id="ARBA00022695"/>
    </source>
</evidence>
<protein>
    <recommendedName>
        <fullName evidence="3">Cytidyltransferase-like domain-containing protein</fullName>
    </recommendedName>
</protein>
<comment type="caution">
    <text evidence="4">The sequence shown here is derived from an EMBL/GenBank/DDBJ whole genome shotgun (WGS) entry which is preliminary data.</text>
</comment>
<dbReference type="PANTHER" id="PTHR43793:SF1">
    <property type="entry name" value="FAD SYNTHASE"/>
    <property type="match status" value="1"/>
</dbReference>
<dbReference type="PANTHER" id="PTHR43793">
    <property type="entry name" value="FAD SYNTHASE"/>
    <property type="match status" value="1"/>
</dbReference>
<evidence type="ECO:0000313" key="4">
    <source>
        <dbReference type="EMBL" id="OHA22263.1"/>
    </source>
</evidence>
<evidence type="ECO:0000313" key="5">
    <source>
        <dbReference type="Proteomes" id="UP000177130"/>
    </source>
</evidence>
<reference evidence="4 5" key="1">
    <citation type="journal article" date="2016" name="Nat. Commun.">
        <title>Thousands of microbial genomes shed light on interconnected biogeochemical processes in an aquifer system.</title>
        <authorList>
            <person name="Anantharaman K."/>
            <person name="Brown C.T."/>
            <person name="Hug L.A."/>
            <person name="Sharon I."/>
            <person name="Castelle C.J."/>
            <person name="Probst A.J."/>
            <person name="Thomas B.C."/>
            <person name="Singh A."/>
            <person name="Wilkins M.J."/>
            <person name="Karaoz U."/>
            <person name="Brodie E.L."/>
            <person name="Williams K.H."/>
            <person name="Hubbard S.S."/>
            <person name="Banfield J.F."/>
        </authorList>
    </citation>
    <scope>NUCLEOTIDE SEQUENCE [LARGE SCALE GENOMIC DNA]</scope>
</reference>
<dbReference type="GO" id="GO:0016779">
    <property type="term" value="F:nucleotidyltransferase activity"/>
    <property type="evidence" value="ECO:0007669"/>
    <property type="project" value="UniProtKB-KW"/>
</dbReference>
<dbReference type="InterPro" id="IPR014729">
    <property type="entry name" value="Rossmann-like_a/b/a_fold"/>
</dbReference>
<keyword evidence="1" id="KW-0808">Transferase</keyword>
<proteinExistence type="predicted"/>
<dbReference type="AlphaFoldDB" id="A0A1G2MEK8"/>
<gene>
    <name evidence="4" type="ORF">A3C72_04180</name>
</gene>
<dbReference type="EMBL" id="MHRK01000056">
    <property type="protein sequence ID" value="OHA22263.1"/>
    <property type="molecule type" value="Genomic_DNA"/>
</dbReference>
<dbReference type="InterPro" id="IPR050385">
    <property type="entry name" value="Archaeal_FAD_synthase"/>
</dbReference>
<name>A0A1G2MEK8_9BACT</name>
<sequence length="138" mass="16030">MKRPKKVMVFGTFDGIHDGHRHFLREAKKQGEELIVAVSKDEVVQKLKNRKPARKITERIYDLKKEGLADLIIEGDDEIHTWRAVEKIKPDIICLGYDQKELEIALRSELLRFSFDVVIKTIDSHRGNELHSSLLNKN</sequence>
<organism evidence="4 5">
    <name type="scientific">Candidatus Taylorbacteria bacterium RIFCSPHIGHO2_02_FULL_43_32b</name>
    <dbReference type="NCBI Taxonomy" id="1802306"/>
    <lineage>
        <taxon>Bacteria</taxon>
        <taxon>Candidatus Tayloriibacteriota</taxon>
    </lineage>
</organism>
<keyword evidence="2" id="KW-0548">Nucleotidyltransferase</keyword>
<evidence type="ECO:0000259" key="3">
    <source>
        <dbReference type="Pfam" id="PF01467"/>
    </source>
</evidence>
<dbReference type="NCBIfam" id="TIGR00125">
    <property type="entry name" value="cyt_tran_rel"/>
    <property type="match status" value="1"/>
</dbReference>
<dbReference type="InterPro" id="IPR004821">
    <property type="entry name" value="Cyt_trans-like"/>
</dbReference>
<accession>A0A1G2MEK8</accession>
<dbReference type="Pfam" id="PF01467">
    <property type="entry name" value="CTP_transf_like"/>
    <property type="match status" value="1"/>
</dbReference>
<dbReference type="STRING" id="1802306.A3C72_04180"/>
<dbReference type="Proteomes" id="UP000177130">
    <property type="component" value="Unassembled WGS sequence"/>
</dbReference>
<feature type="domain" description="Cytidyltransferase-like" evidence="3">
    <location>
        <begin position="9"/>
        <end position="135"/>
    </location>
</feature>
<dbReference type="Gene3D" id="3.40.50.620">
    <property type="entry name" value="HUPs"/>
    <property type="match status" value="1"/>
</dbReference>
<evidence type="ECO:0000256" key="1">
    <source>
        <dbReference type="ARBA" id="ARBA00022679"/>
    </source>
</evidence>